<protein>
    <submittedName>
        <fullName evidence="3">Acyltransferase</fullName>
    </submittedName>
</protein>
<name>A0A0N4ZU71_PARTI</name>
<dbReference type="AlphaFoldDB" id="A0A0N4ZU71"/>
<reference evidence="3" key="1">
    <citation type="submission" date="2017-02" db="UniProtKB">
        <authorList>
            <consortium name="WormBaseParasite"/>
        </authorList>
    </citation>
    <scope>IDENTIFICATION</scope>
</reference>
<evidence type="ECO:0000313" key="2">
    <source>
        <dbReference type="Proteomes" id="UP000038045"/>
    </source>
</evidence>
<keyword evidence="1" id="KW-0812">Transmembrane</keyword>
<keyword evidence="1" id="KW-1133">Transmembrane helix</keyword>
<organism evidence="2 3">
    <name type="scientific">Parastrongyloides trichosuri</name>
    <name type="common">Possum-specific nematode worm</name>
    <dbReference type="NCBI Taxonomy" id="131310"/>
    <lineage>
        <taxon>Eukaryota</taxon>
        <taxon>Metazoa</taxon>
        <taxon>Ecdysozoa</taxon>
        <taxon>Nematoda</taxon>
        <taxon>Chromadorea</taxon>
        <taxon>Rhabditida</taxon>
        <taxon>Tylenchina</taxon>
        <taxon>Panagrolaimomorpha</taxon>
        <taxon>Strongyloidoidea</taxon>
        <taxon>Strongyloididae</taxon>
        <taxon>Parastrongyloides</taxon>
    </lineage>
</organism>
<dbReference type="WBParaSite" id="PTRK_0001213700.1">
    <property type="protein sequence ID" value="PTRK_0001213700.1"/>
    <property type="gene ID" value="PTRK_0001213700"/>
</dbReference>
<feature type="transmembrane region" description="Helical" evidence="1">
    <location>
        <begin position="90"/>
        <end position="109"/>
    </location>
</feature>
<keyword evidence="2" id="KW-1185">Reference proteome</keyword>
<accession>A0A0N4ZU71</accession>
<sequence length="154" mass="18498">MFQKLDARFTLFQFLMITYAYGMDRYLSNLREVNGRMTFVSRLFRVYKYVIPSVFIATLLTQDDNRILNYVKKNLFSDYLIIGSLESYPIYLNLFLCIPIIVWIVIEVIKNSIQGYYWKTVFRSLEFVGKRNYIFSKSSKEDRKMELLINQELL</sequence>
<evidence type="ECO:0000256" key="1">
    <source>
        <dbReference type="SAM" id="Phobius"/>
    </source>
</evidence>
<proteinExistence type="predicted"/>
<dbReference type="Proteomes" id="UP000038045">
    <property type="component" value="Unplaced"/>
</dbReference>
<evidence type="ECO:0000313" key="3">
    <source>
        <dbReference type="WBParaSite" id="PTRK_0001213700.1"/>
    </source>
</evidence>
<keyword evidence="1" id="KW-0472">Membrane</keyword>
<feature type="transmembrane region" description="Helical" evidence="1">
    <location>
        <begin position="43"/>
        <end position="61"/>
    </location>
</feature>